<dbReference type="SUPFAM" id="SSF46955">
    <property type="entry name" value="Putative DNA-binding domain"/>
    <property type="match status" value="1"/>
</dbReference>
<gene>
    <name evidence="3" type="primary">bmrR_2</name>
    <name evidence="3" type="ORF">Mterra_03772</name>
</gene>
<reference evidence="3 4" key="1">
    <citation type="submission" date="2018-08" db="EMBL/GenBank/DDBJ databases">
        <title>Meiothermus terrae DSM 26712 genome sequencing project.</title>
        <authorList>
            <person name="Da Costa M.S."/>
            <person name="Albuquerque L."/>
            <person name="Raposo P."/>
            <person name="Froufe H.J.C."/>
            <person name="Barroso C.S."/>
            <person name="Egas C."/>
        </authorList>
    </citation>
    <scope>NUCLEOTIDE SEQUENCE [LARGE SCALE GENOMIC DNA]</scope>
    <source>
        <strain evidence="3 4">DSM 26712</strain>
    </source>
</reference>
<protein>
    <submittedName>
        <fullName evidence="3">Multidrug-efflux transporter 1 regulator</fullName>
    </submittedName>
</protein>
<sequence>MSIGEFARRSRLSLKALRLYDAMGLLPPARTDPESGYRYYLEQQLERARLIGLLRQLELPLDRIAEVLELRGAEAARAIARYWAGVEGDVRTKRRLVHYLEDYLEGRGETMYEVRTREVPAQKVLCIQRKVYVKELSPFISEAFDAMHAHLTASGLKMSGAGLVVYHGEVNEDSDGPVEVCVPFEGSLEPRGEMAVRIEPAHREAYTRLTKSQVEFPGILKAYDAVAGWLKAHGFSGERCSPREVYFADWGEIGPDDPACDVAFPYSG</sequence>
<name>A0A399DYK9_9DEIN</name>
<dbReference type="InterPro" id="IPR029442">
    <property type="entry name" value="GyrI-like"/>
</dbReference>
<dbReference type="InterPro" id="IPR047057">
    <property type="entry name" value="MerR_fam"/>
</dbReference>
<evidence type="ECO:0000256" key="1">
    <source>
        <dbReference type="ARBA" id="ARBA00023125"/>
    </source>
</evidence>
<keyword evidence="4" id="KW-1185">Reference proteome</keyword>
<organism evidence="3 4">
    <name type="scientific">Calidithermus terrae</name>
    <dbReference type="NCBI Taxonomy" id="1408545"/>
    <lineage>
        <taxon>Bacteria</taxon>
        <taxon>Thermotogati</taxon>
        <taxon>Deinococcota</taxon>
        <taxon>Deinococci</taxon>
        <taxon>Thermales</taxon>
        <taxon>Thermaceae</taxon>
        <taxon>Calidithermus</taxon>
    </lineage>
</organism>
<dbReference type="Gene3D" id="3.20.80.10">
    <property type="entry name" value="Regulatory factor, effector binding domain"/>
    <property type="match status" value="1"/>
</dbReference>
<dbReference type="InterPro" id="IPR009061">
    <property type="entry name" value="DNA-bd_dom_put_sf"/>
</dbReference>
<evidence type="ECO:0000313" key="3">
    <source>
        <dbReference type="EMBL" id="RIH77394.1"/>
    </source>
</evidence>
<dbReference type="InterPro" id="IPR011256">
    <property type="entry name" value="Reg_factor_effector_dom_sf"/>
</dbReference>
<dbReference type="Pfam" id="PF13411">
    <property type="entry name" value="MerR_1"/>
    <property type="match status" value="1"/>
</dbReference>
<comment type="caution">
    <text evidence="3">The sequence shown here is derived from an EMBL/GenBank/DDBJ whole genome shotgun (WGS) entry which is preliminary data.</text>
</comment>
<dbReference type="OrthoDB" id="9773308at2"/>
<dbReference type="EMBL" id="QXDL01000288">
    <property type="protein sequence ID" value="RIH77394.1"/>
    <property type="molecule type" value="Genomic_DNA"/>
</dbReference>
<dbReference type="SUPFAM" id="SSF55136">
    <property type="entry name" value="Probable bacterial effector-binding domain"/>
    <property type="match status" value="1"/>
</dbReference>
<accession>A0A399DYK9</accession>
<dbReference type="PANTHER" id="PTHR30204:SF97">
    <property type="entry name" value="MERR FAMILY REGULATORY PROTEIN"/>
    <property type="match status" value="1"/>
</dbReference>
<dbReference type="PROSITE" id="PS00552">
    <property type="entry name" value="HTH_MERR_1"/>
    <property type="match status" value="1"/>
</dbReference>
<dbReference type="PANTHER" id="PTHR30204">
    <property type="entry name" value="REDOX-CYCLING DRUG-SENSING TRANSCRIPTIONAL ACTIVATOR SOXR"/>
    <property type="match status" value="1"/>
</dbReference>
<dbReference type="GO" id="GO:0003677">
    <property type="term" value="F:DNA binding"/>
    <property type="evidence" value="ECO:0007669"/>
    <property type="project" value="UniProtKB-KW"/>
</dbReference>
<dbReference type="AlphaFoldDB" id="A0A399DYK9"/>
<feature type="domain" description="HTH merR-type" evidence="2">
    <location>
        <begin position="1"/>
        <end position="70"/>
    </location>
</feature>
<dbReference type="SMART" id="SM00422">
    <property type="entry name" value="HTH_MERR"/>
    <property type="match status" value="1"/>
</dbReference>
<dbReference type="SMART" id="SM00871">
    <property type="entry name" value="AraC_E_bind"/>
    <property type="match status" value="1"/>
</dbReference>
<dbReference type="GO" id="GO:0003700">
    <property type="term" value="F:DNA-binding transcription factor activity"/>
    <property type="evidence" value="ECO:0007669"/>
    <property type="project" value="InterPro"/>
</dbReference>
<evidence type="ECO:0000259" key="2">
    <source>
        <dbReference type="PROSITE" id="PS50937"/>
    </source>
</evidence>
<evidence type="ECO:0000313" key="4">
    <source>
        <dbReference type="Proteomes" id="UP000265715"/>
    </source>
</evidence>
<dbReference type="Proteomes" id="UP000265715">
    <property type="component" value="Unassembled WGS sequence"/>
</dbReference>
<dbReference type="CDD" id="cd01107">
    <property type="entry name" value="HTH_BmrR"/>
    <property type="match status" value="1"/>
</dbReference>
<proteinExistence type="predicted"/>
<dbReference type="Gene3D" id="1.10.1660.10">
    <property type="match status" value="1"/>
</dbReference>
<dbReference type="InterPro" id="IPR000551">
    <property type="entry name" value="MerR-type_HTH_dom"/>
</dbReference>
<dbReference type="PROSITE" id="PS50937">
    <property type="entry name" value="HTH_MERR_2"/>
    <property type="match status" value="1"/>
</dbReference>
<dbReference type="InterPro" id="IPR010499">
    <property type="entry name" value="AraC_E-bd"/>
</dbReference>
<keyword evidence="1" id="KW-0238">DNA-binding</keyword>
<dbReference type="Pfam" id="PF06445">
    <property type="entry name" value="GyrI-like"/>
    <property type="match status" value="1"/>
</dbReference>